<dbReference type="CDD" id="cd22231">
    <property type="entry name" value="RHH_NikR_HicB-like"/>
    <property type="match status" value="1"/>
</dbReference>
<feature type="domain" description="Ribbon-helix-helix protein CopG" evidence="1">
    <location>
        <begin position="6"/>
        <end position="44"/>
    </location>
</feature>
<dbReference type="InterPro" id="IPR013321">
    <property type="entry name" value="Arc_rbn_hlx_hlx"/>
</dbReference>
<gene>
    <name evidence="2" type="ORF">PITCH_A290059</name>
</gene>
<dbReference type="AlphaFoldDB" id="A0A445MYX8"/>
<evidence type="ECO:0000313" key="2">
    <source>
        <dbReference type="EMBL" id="SPD74675.1"/>
    </source>
</evidence>
<proteinExistence type="predicted"/>
<dbReference type="Pfam" id="PF01402">
    <property type="entry name" value="RHH_1"/>
    <property type="match status" value="1"/>
</dbReference>
<organism evidence="2">
    <name type="scientific">uncultured Desulfobacterium sp</name>
    <dbReference type="NCBI Taxonomy" id="201089"/>
    <lineage>
        <taxon>Bacteria</taxon>
        <taxon>Pseudomonadati</taxon>
        <taxon>Thermodesulfobacteriota</taxon>
        <taxon>Desulfobacteria</taxon>
        <taxon>Desulfobacterales</taxon>
        <taxon>Desulfobacteriaceae</taxon>
        <taxon>Desulfobacterium</taxon>
        <taxon>environmental samples</taxon>
    </lineage>
</organism>
<dbReference type="SUPFAM" id="SSF47598">
    <property type="entry name" value="Ribbon-helix-helix"/>
    <property type="match status" value="1"/>
</dbReference>
<sequence length="80" mass="9206">MAASKIAITLDNDMVKQLDLLVKSKTFPNRSKAIQEAVMEKLNRMQKSRLAQECAKLDPDFEQSLAEEGFKSELEEWPEY</sequence>
<name>A0A445MYX8_9BACT</name>
<protein>
    <submittedName>
        <fullName evidence="2">Putative transcriptional regulator, CopG family</fullName>
    </submittedName>
</protein>
<dbReference type="InterPro" id="IPR010985">
    <property type="entry name" value="Ribbon_hlx_hlx"/>
</dbReference>
<reference evidence="2" key="1">
    <citation type="submission" date="2018-01" db="EMBL/GenBank/DDBJ databases">
        <authorList>
            <person name="Regsiter A."/>
            <person name="William W."/>
        </authorList>
    </citation>
    <scope>NUCLEOTIDE SEQUENCE</scope>
    <source>
        <strain evidence="2">TRIP AH-1</strain>
    </source>
</reference>
<accession>A0A445MYX8</accession>
<dbReference type="InterPro" id="IPR002145">
    <property type="entry name" value="CopG"/>
</dbReference>
<dbReference type="GO" id="GO:0006355">
    <property type="term" value="P:regulation of DNA-templated transcription"/>
    <property type="evidence" value="ECO:0007669"/>
    <property type="project" value="InterPro"/>
</dbReference>
<dbReference type="EMBL" id="OJIN01000169">
    <property type="protein sequence ID" value="SPD74675.1"/>
    <property type="molecule type" value="Genomic_DNA"/>
</dbReference>
<evidence type="ECO:0000259" key="1">
    <source>
        <dbReference type="Pfam" id="PF01402"/>
    </source>
</evidence>
<dbReference type="Gene3D" id="1.10.1220.10">
    <property type="entry name" value="Met repressor-like"/>
    <property type="match status" value="1"/>
</dbReference>